<reference evidence="2 3" key="1">
    <citation type="journal article" date="2015" name="Sci. Rep.">
        <title>Genome of the facultative scuticociliatosis pathogen Pseudocohnilembus persalinus provides insight into its virulence through horizontal gene transfer.</title>
        <authorList>
            <person name="Xiong J."/>
            <person name="Wang G."/>
            <person name="Cheng J."/>
            <person name="Tian M."/>
            <person name="Pan X."/>
            <person name="Warren A."/>
            <person name="Jiang C."/>
            <person name="Yuan D."/>
            <person name="Miao W."/>
        </authorList>
    </citation>
    <scope>NUCLEOTIDE SEQUENCE [LARGE SCALE GENOMIC DNA]</scope>
    <source>
        <strain evidence="2">36N120E</strain>
    </source>
</reference>
<name>A0A0V0R4G0_PSEPJ</name>
<dbReference type="Proteomes" id="UP000054937">
    <property type="component" value="Unassembled WGS sequence"/>
</dbReference>
<protein>
    <submittedName>
        <fullName evidence="2">Uncharacterized protein</fullName>
    </submittedName>
</protein>
<evidence type="ECO:0000313" key="3">
    <source>
        <dbReference type="Proteomes" id="UP000054937"/>
    </source>
</evidence>
<feature type="region of interest" description="Disordered" evidence="1">
    <location>
        <begin position="54"/>
        <end position="76"/>
    </location>
</feature>
<gene>
    <name evidence="2" type="ORF">PPERSA_04679</name>
</gene>
<dbReference type="EMBL" id="LDAU01000051">
    <property type="protein sequence ID" value="KRX09373.1"/>
    <property type="molecule type" value="Genomic_DNA"/>
</dbReference>
<proteinExistence type="predicted"/>
<organism evidence="2 3">
    <name type="scientific">Pseudocohnilembus persalinus</name>
    <name type="common">Ciliate</name>
    <dbReference type="NCBI Taxonomy" id="266149"/>
    <lineage>
        <taxon>Eukaryota</taxon>
        <taxon>Sar</taxon>
        <taxon>Alveolata</taxon>
        <taxon>Ciliophora</taxon>
        <taxon>Intramacronucleata</taxon>
        <taxon>Oligohymenophorea</taxon>
        <taxon>Scuticociliatia</taxon>
        <taxon>Philasterida</taxon>
        <taxon>Pseudocohnilembidae</taxon>
        <taxon>Pseudocohnilembus</taxon>
    </lineage>
</organism>
<dbReference type="AlphaFoldDB" id="A0A0V0R4G0"/>
<evidence type="ECO:0000256" key="1">
    <source>
        <dbReference type="SAM" id="MobiDB-lite"/>
    </source>
</evidence>
<evidence type="ECO:0000313" key="2">
    <source>
        <dbReference type="EMBL" id="KRX09373.1"/>
    </source>
</evidence>
<sequence>MPQNVQQNGISNENSIKESLDFAKLKSKQNKSKILSQNHQDFVYDILEKSQIREQENQNQEQGSDKNKNNQQQSESIVKEEHLQFQQNQQFIFVKQEDTQIRQMKKKLKQQHALGYSMKNPIQVENFNIYNENSNERQLVLYDKNQDELQQNNQKKIQMMMAQNSQLISSQNQLNFDYDDHSKKFGQQLKLSVDKSVQRIASYLDIMIETQKKLQNVLDQDY</sequence>
<accession>A0A0V0R4G0</accession>
<dbReference type="InParanoid" id="A0A0V0R4G0"/>
<keyword evidence="3" id="KW-1185">Reference proteome</keyword>
<comment type="caution">
    <text evidence="2">The sequence shown here is derived from an EMBL/GenBank/DDBJ whole genome shotgun (WGS) entry which is preliminary data.</text>
</comment>